<keyword evidence="2" id="KW-1185">Reference proteome</keyword>
<organism evidence="1 2">
    <name type="scientific">Methylomonas rosea</name>
    <dbReference type="NCBI Taxonomy" id="2952227"/>
    <lineage>
        <taxon>Bacteria</taxon>
        <taxon>Pseudomonadati</taxon>
        <taxon>Pseudomonadota</taxon>
        <taxon>Gammaproteobacteria</taxon>
        <taxon>Methylococcales</taxon>
        <taxon>Methylococcaceae</taxon>
        <taxon>Methylomonas</taxon>
    </lineage>
</organism>
<sequence>EGRIKVDTEAILFRLNALIPVLSTEDLAKAECYLDKQFQDGAVSSRLVEAFARIGRWTDCINCLETLDSKKTRTDDVLYVEQALSFQDTPERDHFVNYLIKRVGKRQYYDARQRADDLAHLALLLARNGHRRAKELFWQSTAIGLTQLPEGDSDSVRLVTALSLALEGKVEKAERVSLACKWPDQRIASLRVVATGVQDNLEFQRRLAFTIAEVLIGAPCQNREKDAVDLVTEACTAAMYFAPILPKETKKILHQTERRLKEIPQWSWASCYLGILKVRIALGETIRSAVTDEVLSILERENWLSGDLFIQGGELIVEALEPSYHMEALSRLQRIPERVQNADYKIRIWSAYAAILAKSNSDEAMRIFVRQIEALEDVSKVQESKPKSGAEQAAINICRLMNELDGGLAKRAPGVIGFENIVSAITHASTCLGSNSTKALLSDAWNWIVTTETLTNAERCASATILFESLTKIDTTTASRLSERASHDLVHLLINIEADQILAYALRRFASFGMGDAAEVVHRQIRDPATREQTRIAIDLFNEFYSLEDQSLLEKTLFEQTTKGLEGLSAGSIIWTRIGKRDPKKKYWALEISLSFLKENLTRQMIFDRISPLILPVVSHWGADAALSIVDLIDDFDNRLMTAASRLETFEY</sequence>
<dbReference type="RefSeq" id="WP_256608790.1">
    <property type="nucleotide sequence ID" value="NZ_JANIBL010000133.1"/>
</dbReference>
<dbReference type="EMBL" id="JANIBL010000133">
    <property type="protein sequence ID" value="MCQ8119987.1"/>
    <property type="molecule type" value="Genomic_DNA"/>
</dbReference>
<name>A0ABT1TZW1_9GAMM</name>
<evidence type="ECO:0000313" key="2">
    <source>
        <dbReference type="Proteomes" id="UP001524570"/>
    </source>
</evidence>
<gene>
    <name evidence="1" type="ORF">NP589_21435</name>
</gene>
<comment type="caution">
    <text evidence="1">The sequence shown here is derived from an EMBL/GenBank/DDBJ whole genome shotgun (WGS) entry which is preliminary data.</text>
</comment>
<feature type="non-terminal residue" evidence="1">
    <location>
        <position position="1"/>
    </location>
</feature>
<evidence type="ECO:0000313" key="1">
    <source>
        <dbReference type="EMBL" id="MCQ8119987.1"/>
    </source>
</evidence>
<reference evidence="1 2" key="1">
    <citation type="submission" date="2022-07" db="EMBL/GenBank/DDBJ databases">
        <title>Methylomonas rivi sp. nov., Methylomonas rosea sp. nov., Methylomonas aureus sp. nov. and Methylomonas subterranea sp. nov., four novel methanotrophs isolated from a freshwater creek and the deep terrestrial subsurface.</title>
        <authorList>
            <person name="Abin C."/>
            <person name="Sankaranarayanan K."/>
            <person name="Garner C."/>
            <person name="Sindelar R."/>
            <person name="Kotary K."/>
            <person name="Garner R."/>
            <person name="Barclay S."/>
            <person name="Lawson P."/>
            <person name="Krumholz L."/>
        </authorList>
    </citation>
    <scope>NUCLEOTIDE SEQUENCE [LARGE SCALE GENOMIC DNA]</scope>
    <source>
        <strain evidence="1 2">WSC-7</strain>
    </source>
</reference>
<dbReference type="Proteomes" id="UP001524570">
    <property type="component" value="Unassembled WGS sequence"/>
</dbReference>
<accession>A0ABT1TZW1</accession>
<protein>
    <submittedName>
        <fullName evidence="1">Uncharacterized protein</fullName>
    </submittedName>
</protein>
<proteinExistence type="predicted"/>